<reference evidence="2" key="1">
    <citation type="submission" date="2022-11" db="UniProtKB">
        <authorList>
            <consortium name="WormBaseParasite"/>
        </authorList>
    </citation>
    <scope>IDENTIFICATION</scope>
</reference>
<accession>A0AC34QYQ7</accession>
<evidence type="ECO:0000313" key="1">
    <source>
        <dbReference type="Proteomes" id="UP000887576"/>
    </source>
</evidence>
<sequence length="361" mass="41779">MPSTGSLSTSSRRRKSDSNRRRDTRDRDDLAVEPVRGRNIKTNKTTKKKTIDEDQIKTDHRELDRDKPATPEQKTCFEQFARDTLAKGINGILSEYMEQLVAYTPPGVQRRGLRGPDPSRVETRFERLHSRQFCPRRPVGEHFHLHPRTNDGDRQGFLEDDRPGTGWEHHHALRHNRSWEGKVSAVLAEGRRMCRRMARNSSQEHQNRQVRHDDSGEHVGGGGGQEGQIHVEAPSLEDVARQICPGFSFGAISSSQTGAAFIKANRRPLQCRNWKNWFSRCFGMLEMVKWLRAQRMSSVQTDLQYLYLYKCLITFACKYKLIPADLTESLAKFDEEYQRLIDDRTKQDKPELYAPLVFIKK</sequence>
<proteinExistence type="predicted"/>
<dbReference type="WBParaSite" id="JU765_v2.g20476.t1">
    <property type="protein sequence ID" value="JU765_v2.g20476.t1"/>
    <property type="gene ID" value="JU765_v2.g20476"/>
</dbReference>
<organism evidence="1 2">
    <name type="scientific">Panagrolaimus sp. JU765</name>
    <dbReference type="NCBI Taxonomy" id="591449"/>
    <lineage>
        <taxon>Eukaryota</taxon>
        <taxon>Metazoa</taxon>
        <taxon>Ecdysozoa</taxon>
        <taxon>Nematoda</taxon>
        <taxon>Chromadorea</taxon>
        <taxon>Rhabditida</taxon>
        <taxon>Tylenchina</taxon>
        <taxon>Panagrolaimomorpha</taxon>
        <taxon>Panagrolaimoidea</taxon>
        <taxon>Panagrolaimidae</taxon>
        <taxon>Panagrolaimus</taxon>
    </lineage>
</organism>
<protein>
    <submittedName>
        <fullName evidence="2">Tyrosine-protein phosphatase domain-containing protein</fullName>
    </submittedName>
</protein>
<dbReference type="Proteomes" id="UP000887576">
    <property type="component" value="Unplaced"/>
</dbReference>
<evidence type="ECO:0000313" key="2">
    <source>
        <dbReference type="WBParaSite" id="JU765_v2.g20476.t1"/>
    </source>
</evidence>
<name>A0AC34QYQ7_9BILA</name>